<name>A0AB37HSP8_MAMSC</name>
<organism evidence="1 2">
    <name type="scientific">Mammaliicoccus sciuri</name>
    <name type="common">Staphylococcus sciuri</name>
    <dbReference type="NCBI Taxonomy" id="1296"/>
    <lineage>
        <taxon>Bacteria</taxon>
        <taxon>Bacillati</taxon>
        <taxon>Bacillota</taxon>
        <taxon>Bacilli</taxon>
        <taxon>Bacillales</taxon>
        <taxon>Staphylococcaceae</taxon>
        <taxon>Mammaliicoccus</taxon>
    </lineage>
</organism>
<dbReference type="AlphaFoldDB" id="A0AB37HSP8"/>
<evidence type="ECO:0000313" key="2">
    <source>
        <dbReference type="Proteomes" id="UP000640299"/>
    </source>
</evidence>
<proteinExistence type="predicted"/>
<sequence>MTYETLTVIELLLSASNYPEDKCDKIRDELSTMDKKAKAWDKYLETTVRQEAIDKFGEGNPRVDYAVELTERLYREDK</sequence>
<evidence type="ECO:0000313" key="1">
    <source>
        <dbReference type="EMBL" id="QRN90258.1"/>
    </source>
</evidence>
<accession>A0AB37HSP8</accession>
<dbReference type="RefSeq" id="WP_204178242.1">
    <property type="nucleotide sequence ID" value="NZ_CP069389.1"/>
</dbReference>
<gene>
    <name evidence="1" type="ORF">JRU67_09300</name>
</gene>
<dbReference type="Proteomes" id="UP000640299">
    <property type="component" value="Chromosome"/>
</dbReference>
<dbReference type="EMBL" id="CP069389">
    <property type="protein sequence ID" value="QRN90258.1"/>
    <property type="molecule type" value="Genomic_DNA"/>
</dbReference>
<protein>
    <submittedName>
        <fullName evidence="1">Uncharacterized protein</fullName>
    </submittedName>
</protein>
<reference evidence="1" key="1">
    <citation type="submission" date="2021-02" db="EMBL/GenBank/DDBJ databases">
        <title>cfr and optrA-positive Staphylococcus spp.</title>
        <authorList>
            <person name="Chen L."/>
        </authorList>
    </citation>
    <scope>NUCLEOTIDE SEQUENCE</scope>
    <source>
        <strain evidence="1">GDQ20D70P</strain>
    </source>
</reference>